<reference evidence="1" key="1">
    <citation type="submission" date="2020-10" db="EMBL/GenBank/DDBJ databases">
        <authorList>
            <person name="Gilroy R."/>
        </authorList>
    </citation>
    <scope>NUCLEOTIDE SEQUENCE</scope>
    <source>
        <strain evidence="1">ChiHjej12B11-7776</strain>
    </source>
</reference>
<accession>A0A9D1SQB7</accession>
<comment type="caution">
    <text evidence="1">The sequence shown here is derived from an EMBL/GenBank/DDBJ whole genome shotgun (WGS) entry which is preliminary data.</text>
</comment>
<dbReference type="EMBL" id="DVOC01000044">
    <property type="protein sequence ID" value="HIU90882.1"/>
    <property type="molecule type" value="Genomic_DNA"/>
</dbReference>
<dbReference type="Proteomes" id="UP000886852">
    <property type="component" value="Unassembled WGS sequence"/>
</dbReference>
<name>A0A9D1SQB7_9BACT</name>
<evidence type="ECO:0000313" key="2">
    <source>
        <dbReference type="Proteomes" id="UP000886852"/>
    </source>
</evidence>
<sequence length="321" mass="36157">MAKILKREKYGCVCIFPCGMSTASGAQQPSACGSGKMLKHFGVDVLAVRIHGGYFVSPKFDVRERPGKVEVEVEHLFSPQALAQKSEEEVQRILDDALFTDDFHWNADGRHSYKCDWGCADKLEQLLYRCPKCGGEHMHGSGGEIKCLDCGNGGVLHSNYTLHPFEGSVLPKNLRQWFDDLRRQMRQEVLSQDFCLKGRAQIGTMPTYGYVKDKKIGDIQGEGELTIDRQGLHFDGEREGKPFSLFIPSRLLDTLLLPVDAGFFYTYASGEFLFFLPESKSAAKWCFAAEEVHRVNGGKWQNYPWFDYSGEPAEPYAALKK</sequence>
<evidence type="ECO:0000313" key="1">
    <source>
        <dbReference type="EMBL" id="HIU90882.1"/>
    </source>
</evidence>
<gene>
    <name evidence="1" type="ORF">IAC72_02555</name>
</gene>
<dbReference type="AlphaFoldDB" id="A0A9D1SQB7"/>
<reference evidence="1" key="2">
    <citation type="journal article" date="2021" name="PeerJ">
        <title>Extensive microbial diversity within the chicken gut microbiome revealed by metagenomics and culture.</title>
        <authorList>
            <person name="Gilroy R."/>
            <person name="Ravi A."/>
            <person name="Getino M."/>
            <person name="Pursley I."/>
            <person name="Horton D.L."/>
            <person name="Alikhan N.F."/>
            <person name="Baker D."/>
            <person name="Gharbi K."/>
            <person name="Hall N."/>
            <person name="Watson M."/>
            <person name="Adriaenssens E.M."/>
            <person name="Foster-Nyarko E."/>
            <person name="Jarju S."/>
            <person name="Secka A."/>
            <person name="Antonio M."/>
            <person name="Oren A."/>
            <person name="Chaudhuri R.R."/>
            <person name="La Ragione R."/>
            <person name="Hildebrand F."/>
            <person name="Pallen M.J."/>
        </authorList>
    </citation>
    <scope>NUCLEOTIDE SEQUENCE</scope>
    <source>
        <strain evidence="1">ChiHjej12B11-7776</strain>
    </source>
</reference>
<proteinExistence type="predicted"/>
<organism evidence="1 2">
    <name type="scientific">Candidatus Fimimonas merdipullorum</name>
    <dbReference type="NCBI Taxonomy" id="2840822"/>
    <lineage>
        <taxon>Bacteria</taxon>
        <taxon>Pseudomonadati</taxon>
        <taxon>Myxococcota</taxon>
        <taxon>Myxococcia</taxon>
        <taxon>Myxococcales</taxon>
        <taxon>Cystobacterineae</taxon>
        <taxon>Myxococcaceae</taxon>
        <taxon>Myxococcaceae incertae sedis</taxon>
        <taxon>Candidatus Fimimonas</taxon>
    </lineage>
</organism>
<protein>
    <submittedName>
        <fullName evidence="1">Uncharacterized protein</fullName>
    </submittedName>
</protein>